<reference evidence="2 3" key="1">
    <citation type="submission" date="2022-07" db="EMBL/GenBank/DDBJ databases">
        <authorList>
            <person name="Xamxidin M."/>
            <person name="Wu M."/>
        </authorList>
    </citation>
    <scope>NUCLEOTIDE SEQUENCE [LARGE SCALE GENOMIC DNA]</scope>
    <source>
        <strain evidence="2 3">NBRC 111650</strain>
    </source>
</reference>
<dbReference type="Proteomes" id="UP001204142">
    <property type="component" value="Unassembled WGS sequence"/>
</dbReference>
<proteinExistence type="predicted"/>
<dbReference type="InterPro" id="IPR017136">
    <property type="entry name" value="UCP037205"/>
</dbReference>
<dbReference type="PANTHER" id="PTHR37463">
    <property type="entry name" value="GSL3115 PROTEIN"/>
    <property type="match status" value="1"/>
</dbReference>
<evidence type="ECO:0000256" key="1">
    <source>
        <dbReference type="SAM" id="MobiDB-lite"/>
    </source>
</evidence>
<protein>
    <submittedName>
        <fullName evidence="2">DUF2256 domain-containing protein</fullName>
    </submittedName>
</protein>
<dbReference type="EMBL" id="JANIGO010000001">
    <property type="protein sequence ID" value="MCQ8894908.1"/>
    <property type="molecule type" value="Genomic_DNA"/>
</dbReference>
<name>A0ABT1WDH0_9BURK</name>
<evidence type="ECO:0000313" key="3">
    <source>
        <dbReference type="Proteomes" id="UP001204142"/>
    </source>
</evidence>
<dbReference type="RefSeq" id="WP_256762555.1">
    <property type="nucleotide sequence ID" value="NZ_JANIGO010000001.1"/>
</dbReference>
<keyword evidence="3" id="KW-1185">Reference proteome</keyword>
<evidence type="ECO:0000313" key="2">
    <source>
        <dbReference type="EMBL" id="MCQ8894908.1"/>
    </source>
</evidence>
<accession>A0ABT1WDH0</accession>
<feature type="compositionally biased region" description="Polar residues" evidence="1">
    <location>
        <begin position="1"/>
        <end position="13"/>
    </location>
</feature>
<organism evidence="2 3">
    <name type="scientific">Limnobacter humi</name>
    <dbReference type="NCBI Taxonomy" id="1778671"/>
    <lineage>
        <taxon>Bacteria</taxon>
        <taxon>Pseudomonadati</taxon>
        <taxon>Pseudomonadota</taxon>
        <taxon>Betaproteobacteria</taxon>
        <taxon>Burkholderiales</taxon>
        <taxon>Burkholderiaceae</taxon>
        <taxon>Limnobacter</taxon>
    </lineage>
</organism>
<dbReference type="Pfam" id="PF10013">
    <property type="entry name" value="DUF2256"/>
    <property type="match status" value="1"/>
</dbReference>
<comment type="caution">
    <text evidence="2">The sequence shown here is derived from an EMBL/GenBank/DDBJ whole genome shotgun (WGS) entry which is preliminary data.</text>
</comment>
<gene>
    <name evidence="2" type="ORF">NQT62_00455</name>
</gene>
<feature type="region of interest" description="Disordered" evidence="1">
    <location>
        <begin position="1"/>
        <end position="21"/>
    </location>
</feature>
<dbReference type="PANTHER" id="PTHR37463:SF1">
    <property type="entry name" value="DUF2256 DOMAIN-CONTAINING PROTEIN"/>
    <property type="match status" value="1"/>
</dbReference>
<sequence length="61" mass="6881">MTKPSSTRSTFKGNKSALPSKPCTVCGRDMTWRKSWAKNWDDVKYCSEACRKQRKGAAHGD</sequence>